<dbReference type="SUPFAM" id="SSF56349">
    <property type="entry name" value="DNA breaking-rejoining enzymes"/>
    <property type="match status" value="1"/>
</dbReference>
<dbReference type="GO" id="GO:0003677">
    <property type="term" value="F:DNA binding"/>
    <property type="evidence" value="ECO:0007669"/>
    <property type="project" value="UniProtKB-UniRule"/>
</dbReference>
<dbReference type="EMBL" id="JAWDES010000004">
    <property type="protein sequence ID" value="MDU0259062.1"/>
    <property type="molecule type" value="Genomic_DNA"/>
</dbReference>
<dbReference type="InterPro" id="IPR010998">
    <property type="entry name" value="Integrase_recombinase_N"/>
</dbReference>
<evidence type="ECO:0000256" key="4">
    <source>
        <dbReference type="ARBA" id="ARBA00023172"/>
    </source>
</evidence>
<dbReference type="InterPro" id="IPR004107">
    <property type="entry name" value="Integrase_SAM-like_N"/>
</dbReference>
<dbReference type="AlphaFoldDB" id="A0AAE4LK37"/>
<name>A0AAE4LK37_9BACT</name>
<comment type="caution">
    <text evidence="8">The sequence shown here is derived from an EMBL/GenBank/DDBJ whole genome shotgun (WGS) entry which is preliminary data.</text>
</comment>
<dbReference type="PROSITE" id="PS51898">
    <property type="entry name" value="TYR_RECOMBINASE"/>
    <property type="match status" value="1"/>
</dbReference>
<dbReference type="Gene3D" id="1.10.150.130">
    <property type="match status" value="1"/>
</dbReference>
<feature type="domain" description="Tyr recombinase" evidence="6">
    <location>
        <begin position="107"/>
        <end position="293"/>
    </location>
</feature>
<dbReference type="PROSITE" id="PS51900">
    <property type="entry name" value="CB"/>
    <property type="match status" value="1"/>
</dbReference>
<keyword evidence="4" id="KW-0233">DNA recombination</keyword>
<evidence type="ECO:0000256" key="2">
    <source>
        <dbReference type="ARBA" id="ARBA00022908"/>
    </source>
</evidence>
<feature type="domain" description="Core-binding (CB)" evidence="7">
    <location>
        <begin position="5"/>
        <end position="86"/>
    </location>
</feature>
<evidence type="ECO:0000259" key="7">
    <source>
        <dbReference type="PROSITE" id="PS51900"/>
    </source>
</evidence>
<accession>A0AAE4LK37</accession>
<evidence type="ECO:0000259" key="6">
    <source>
        <dbReference type="PROSITE" id="PS51898"/>
    </source>
</evidence>
<evidence type="ECO:0000256" key="3">
    <source>
        <dbReference type="ARBA" id="ARBA00023125"/>
    </source>
</evidence>
<reference evidence="8" key="1">
    <citation type="submission" date="2023-10" db="EMBL/GenBank/DDBJ databases">
        <title>Genome Sequence of the Bacteria from From Gut Wall in Crohn's Disease.</title>
        <authorList>
            <person name="Rodriguez-Palacios A."/>
        </authorList>
    </citation>
    <scope>NUCLEOTIDE SEQUENCE</scope>
    <source>
        <strain evidence="8">CavFT-hAR58</strain>
    </source>
</reference>
<dbReference type="RefSeq" id="WP_195579427.1">
    <property type="nucleotide sequence ID" value="NZ_DAIMAG010000001.1"/>
</dbReference>
<dbReference type="Proteomes" id="UP001181347">
    <property type="component" value="Unassembled WGS sequence"/>
</dbReference>
<dbReference type="Gene3D" id="1.10.443.10">
    <property type="entry name" value="Intergrase catalytic core"/>
    <property type="match status" value="1"/>
</dbReference>
<dbReference type="InterPro" id="IPR011010">
    <property type="entry name" value="DNA_brk_join_enz"/>
</dbReference>
<dbReference type="InterPro" id="IPR002104">
    <property type="entry name" value="Integrase_catalytic"/>
</dbReference>
<dbReference type="Pfam" id="PF02899">
    <property type="entry name" value="Phage_int_SAM_1"/>
    <property type="match status" value="1"/>
</dbReference>
<dbReference type="PANTHER" id="PTHR30349">
    <property type="entry name" value="PHAGE INTEGRASE-RELATED"/>
    <property type="match status" value="1"/>
</dbReference>
<dbReference type="GO" id="GO:0015074">
    <property type="term" value="P:DNA integration"/>
    <property type="evidence" value="ECO:0007669"/>
    <property type="project" value="UniProtKB-KW"/>
</dbReference>
<keyword evidence="3 5" id="KW-0238">DNA-binding</keyword>
<comment type="similarity">
    <text evidence="1">Belongs to the 'phage' integrase family.</text>
</comment>
<organism evidence="8 9">
    <name type="scientific">Alistipes finegoldii</name>
    <dbReference type="NCBI Taxonomy" id="214856"/>
    <lineage>
        <taxon>Bacteria</taxon>
        <taxon>Pseudomonadati</taxon>
        <taxon>Bacteroidota</taxon>
        <taxon>Bacteroidia</taxon>
        <taxon>Bacteroidales</taxon>
        <taxon>Rikenellaceae</taxon>
        <taxon>Alistipes</taxon>
    </lineage>
</organism>
<protein>
    <submittedName>
        <fullName evidence="8">Tyrosine-type recombinase/integrase</fullName>
    </submittedName>
</protein>
<evidence type="ECO:0000313" key="9">
    <source>
        <dbReference type="Proteomes" id="UP001181347"/>
    </source>
</evidence>
<keyword evidence="2" id="KW-0229">DNA integration</keyword>
<dbReference type="GO" id="GO:0006310">
    <property type="term" value="P:DNA recombination"/>
    <property type="evidence" value="ECO:0007669"/>
    <property type="project" value="UniProtKB-KW"/>
</dbReference>
<dbReference type="Pfam" id="PF00589">
    <property type="entry name" value="Phage_integrase"/>
    <property type="match status" value="1"/>
</dbReference>
<proteinExistence type="inferred from homology"/>
<evidence type="ECO:0000256" key="5">
    <source>
        <dbReference type="PROSITE-ProRule" id="PRU01248"/>
    </source>
</evidence>
<evidence type="ECO:0000313" key="8">
    <source>
        <dbReference type="EMBL" id="MDU0259062.1"/>
    </source>
</evidence>
<dbReference type="PANTHER" id="PTHR30349:SF41">
    <property type="entry name" value="INTEGRASE_RECOMBINASE PROTEIN MJ0367-RELATED"/>
    <property type="match status" value="1"/>
</dbReference>
<sequence>MRTTLNLNEIISEWISECDILPATKRDYRRKIALWFRWLSAHDVDTRSPERRHVLEYKQQLQAEGKSVYTVNSLVTILKLFYGFCERQGYYDNIAAGIRSSKRHTEYSKLPLTAEQAFRLLDSIDTSTAIGRRDRLMISLMLFNGLRTCEVERIDIGDFAEREGHPILRIQRKGRTDKNEIVVLHPDTVAWLEEYIADRNFDSDTPLFVSHKAQCDNRLVRQTIGRIIKQHLARIGISHPKISAHSLRHTFGALMVEQGIDIETIKDMMGHSDTKTTRLYIEMAQQRRLLHHSPSMTIGDAILSSGGKPHR</sequence>
<gene>
    <name evidence="8" type="ORF">RVH17_02875</name>
</gene>
<dbReference type="InterPro" id="IPR044068">
    <property type="entry name" value="CB"/>
</dbReference>
<dbReference type="InterPro" id="IPR013762">
    <property type="entry name" value="Integrase-like_cat_sf"/>
</dbReference>
<dbReference type="InterPro" id="IPR050090">
    <property type="entry name" value="Tyrosine_recombinase_XerCD"/>
</dbReference>
<evidence type="ECO:0000256" key="1">
    <source>
        <dbReference type="ARBA" id="ARBA00008857"/>
    </source>
</evidence>